<protein>
    <recommendedName>
        <fullName evidence="4">Oligosaccharide repeat unit polymerase</fullName>
    </recommendedName>
</protein>
<reference evidence="2 3" key="1">
    <citation type="submission" date="2020-07" db="EMBL/GenBank/DDBJ databases">
        <title>Pseudogemmobacter sp. nov., isolated from poultry manure in Taiwan.</title>
        <authorList>
            <person name="Lin S.-Y."/>
            <person name="Tang Y.-S."/>
            <person name="Young C.-C."/>
        </authorList>
    </citation>
    <scope>NUCLEOTIDE SEQUENCE [LARGE SCALE GENOMIC DNA]</scope>
    <source>
        <strain evidence="2 3">CC-YST710</strain>
    </source>
</reference>
<dbReference type="Proteomes" id="UP001198571">
    <property type="component" value="Unassembled WGS sequence"/>
</dbReference>
<feature type="transmembrane region" description="Helical" evidence="1">
    <location>
        <begin position="132"/>
        <end position="148"/>
    </location>
</feature>
<keyword evidence="3" id="KW-1185">Reference proteome</keyword>
<name>A0ABS8CRC3_9RHOB</name>
<keyword evidence="1" id="KW-0812">Transmembrane</keyword>
<keyword evidence="1" id="KW-1133">Transmembrane helix</keyword>
<feature type="transmembrane region" description="Helical" evidence="1">
    <location>
        <begin position="70"/>
        <end position="89"/>
    </location>
</feature>
<gene>
    <name evidence="2" type="ORF">H0485_18355</name>
</gene>
<feature type="transmembrane region" description="Helical" evidence="1">
    <location>
        <begin position="185"/>
        <end position="207"/>
    </location>
</feature>
<dbReference type="EMBL" id="JACDXX010000024">
    <property type="protein sequence ID" value="MCB5411954.1"/>
    <property type="molecule type" value="Genomic_DNA"/>
</dbReference>
<feature type="transmembrane region" description="Helical" evidence="1">
    <location>
        <begin position="371"/>
        <end position="390"/>
    </location>
</feature>
<evidence type="ECO:0000313" key="3">
    <source>
        <dbReference type="Proteomes" id="UP001198571"/>
    </source>
</evidence>
<accession>A0ABS8CRC3</accession>
<proteinExistence type="predicted"/>
<feature type="transmembrane region" description="Helical" evidence="1">
    <location>
        <begin position="154"/>
        <end position="173"/>
    </location>
</feature>
<sequence>MFSIYGSFGIDFWFVCLLYLTPITFTLISSIMHGTDTGAGSEKRDCEPVFTAFDHRIFLFLCSAYTMSMAYRYIFLGGVLGLGITGARYEEIHSMNSGGGIFTALTVFTSAAPAFLFLSVMERTTNGVRRNIIPIILVVLGLLMSFLSGGRNSFLISIVFMYFAGQINPNFSIRRATGAATARNIIIKAAFGAVLIFGIGLSLYIFVERALMRTDDLIDRAAIHAYENGLGFDRDAIPLFIPDYIYIILFYVHAYFTIGFHYLQTILTTGMPNGHLNGGYNFYIYCLTIDRVLGTSLAPNLSEDLRIFGAYYTLPGSIFIDFGLSGVLVVTAFIMFMAARSVAMFKRGCGEQCFFAALMFTVLFFSPLYNAVSVGPGASLLLFSTIYLFLKRGRARSC</sequence>
<dbReference type="RefSeq" id="WP_226937386.1">
    <property type="nucleotide sequence ID" value="NZ_JACDXX010000024.1"/>
</dbReference>
<keyword evidence="1" id="KW-0472">Membrane</keyword>
<evidence type="ECO:0000313" key="2">
    <source>
        <dbReference type="EMBL" id="MCB5411954.1"/>
    </source>
</evidence>
<organism evidence="2 3">
    <name type="scientific">Pseudogemmobacter faecipullorum</name>
    <dbReference type="NCBI Taxonomy" id="2755041"/>
    <lineage>
        <taxon>Bacteria</taxon>
        <taxon>Pseudomonadati</taxon>
        <taxon>Pseudomonadota</taxon>
        <taxon>Alphaproteobacteria</taxon>
        <taxon>Rhodobacterales</taxon>
        <taxon>Paracoccaceae</taxon>
        <taxon>Pseudogemmobacter</taxon>
    </lineage>
</organism>
<feature type="transmembrane region" description="Helical" evidence="1">
    <location>
        <begin position="101"/>
        <end position="120"/>
    </location>
</feature>
<comment type="caution">
    <text evidence="2">The sequence shown here is derived from an EMBL/GenBank/DDBJ whole genome shotgun (WGS) entry which is preliminary data.</text>
</comment>
<feature type="transmembrane region" description="Helical" evidence="1">
    <location>
        <begin position="244"/>
        <end position="268"/>
    </location>
</feature>
<feature type="transmembrane region" description="Helical" evidence="1">
    <location>
        <begin position="318"/>
        <end position="336"/>
    </location>
</feature>
<evidence type="ECO:0008006" key="4">
    <source>
        <dbReference type="Google" id="ProtNLM"/>
    </source>
</evidence>
<feature type="transmembrane region" description="Helical" evidence="1">
    <location>
        <begin position="12"/>
        <end position="34"/>
    </location>
</feature>
<evidence type="ECO:0000256" key="1">
    <source>
        <dbReference type="SAM" id="Phobius"/>
    </source>
</evidence>